<dbReference type="Pfam" id="PF14392">
    <property type="entry name" value="zf-CCHC_4"/>
    <property type="match status" value="1"/>
</dbReference>
<evidence type="ECO:0000313" key="4">
    <source>
        <dbReference type="Proteomes" id="UP001419268"/>
    </source>
</evidence>
<comment type="caution">
    <text evidence="3">The sequence shown here is derived from an EMBL/GenBank/DDBJ whole genome shotgun (WGS) entry which is preliminary data.</text>
</comment>
<evidence type="ECO:0000259" key="1">
    <source>
        <dbReference type="Pfam" id="PF14111"/>
    </source>
</evidence>
<proteinExistence type="predicted"/>
<name>A0AAP0KBT2_9MAGN</name>
<protein>
    <recommendedName>
        <fullName evidence="5">DUF4283 domain-containing protein</fullName>
    </recommendedName>
</protein>
<accession>A0AAP0KBT2</accession>
<organism evidence="3 4">
    <name type="scientific">Stephania cephalantha</name>
    <dbReference type="NCBI Taxonomy" id="152367"/>
    <lineage>
        <taxon>Eukaryota</taxon>
        <taxon>Viridiplantae</taxon>
        <taxon>Streptophyta</taxon>
        <taxon>Embryophyta</taxon>
        <taxon>Tracheophyta</taxon>
        <taxon>Spermatophyta</taxon>
        <taxon>Magnoliopsida</taxon>
        <taxon>Ranunculales</taxon>
        <taxon>Menispermaceae</taxon>
        <taxon>Menispermoideae</taxon>
        <taxon>Cissampelideae</taxon>
        <taxon>Stephania</taxon>
    </lineage>
</organism>
<reference evidence="3 4" key="1">
    <citation type="submission" date="2024-01" db="EMBL/GenBank/DDBJ databases">
        <title>Genome assemblies of Stephania.</title>
        <authorList>
            <person name="Yang L."/>
        </authorList>
    </citation>
    <scope>NUCLEOTIDE SEQUENCE [LARGE SCALE GENOMIC DNA]</scope>
    <source>
        <strain evidence="3">JXDWG</strain>
        <tissue evidence="3">Leaf</tissue>
    </source>
</reference>
<dbReference type="InterPro" id="IPR025558">
    <property type="entry name" value="DUF4283"/>
</dbReference>
<feature type="domain" description="Zinc knuckle CX2CX4HX4C" evidence="2">
    <location>
        <begin position="173"/>
        <end position="202"/>
    </location>
</feature>
<dbReference type="PANTHER" id="PTHR31286:SF167">
    <property type="entry name" value="OS09G0268800 PROTEIN"/>
    <property type="match status" value="1"/>
</dbReference>
<dbReference type="AlphaFoldDB" id="A0AAP0KBT2"/>
<feature type="domain" description="DUF4283" evidence="1">
    <location>
        <begin position="34"/>
        <end position="112"/>
    </location>
</feature>
<evidence type="ECO:0000259" key="2">
    <source>
        <dbReference type="Pfam" id="PF14392"/>
    </source>
</evidence>
<evidence type="ECO:0008006" key="5">
    <source>
        <dbReference type="Google" id="ProtNLM"/>
    </source>
</evidence>
<dbReference type="InterPro" id="IPR025836">
    <property type="entry name" value="Zn_knuckle_CX2CX4HX4C"/>
</dbReference>
<dbReference type="Proteomes" id="UP001419268">
    <property type="component" value="Unassembled WGS sequence"/>
</dbReference>
<gene>
    <name evidence="3" type="ORF">Scep_007541</name>
</gene>
<dbReference type="Pfam" id="PF14111">
    <property type="entry name" value="DUF4283"/>
    <property type="match status" value="1"/>
</dbReference>
<dbReference type="PANTHER" id="PTHR31286">
    <property type="entry name" value="GLYCINE-RICH CELL WALL STRUCTURAL PROTEIN 1.8-LIKE"/>
    <property type="match status" value="1"/>
</dbReference>
<keyword evidence="4" id="KW-1185">Reference proteome</keyword>
<dbReference type="InterPro" id="IPR040256">
    <property type="entry name" value="At4g02000-like"/>
</dbReference>
<sequence>MADDLTRDLARFTLSEREAIPLRISLHPNSTAPKKCNLSIIGHLLTHKKYNKKGLKEALMKEWNIYVNAAFSKVETNIFQISFAEIKMRYKVLNSGPWLFERCLFPVMQWREVLALIVDSFTTIGKRIGAVVEMGEGLSTKRIEPRKFMLVKVEIPLKTHLTRGLCLEDEEKNSKWVSFKYERLPAFCYYCGCLNPEEPCCPSKTEDRNKGPPQQSLKTLMKRLVKKSQAEEDYIFLGKKVEELDIPKGYFEVYLEEGGGKPKPYLVPSKYMRSQNFLIIFEPIRNDVVYEPRVANCSSKEFERALRLEKNNYKKGFKVLHD</sequence>
<evidence type="ECO:0000313" key="3">
    <source>
        <dbReference type="EMBL" id="KAK9148784.1"/>
    </source>
</evidence>
<dbReference type="EMBL" id="JBBNAG010000003">
    <property type="protein sequence ID" value="KAK9148784.1"/>
    <property type="molecule type" value="Genomic_DNA"/>
</dbReference>